<evidence type="ECO:0000313" key="1">
    <source>
        <dbReference type="EMBL" id="KKA23328.1"/>
    </source>
</evidence>
<dbReference type="GeneID" id="25314989"/>
<dbReference type="Proteomes" id="UP000053958">
    <property type="component" value="Unassembled WGS sequence"/>
</dbReference>
<dbReference type="AlphaFoldDB" id="A0A0F4Z0D7"/>
<comment type="caution">
    <text evidence="1">The sequence shown here is derived from an EMBL/GenBank/DDBJ whole genome shotgun (WGS) entry which is preliminary data.</text>
</comment>
<proteinExistence type="predicted"/>
<accession>A0A0F4Z0D7</accession>
<sequence length="288" mass="32786">MTKKRRIVGNARTPGWERDDLGYIAKPDEIYEIRALKNIGLMKLVWVHATPCRKPLLEAACALIPALEIELDPRMRELKWVESFLIKCSNLKQLCVRFATCGGYIPGLHHRFFNDIAATPRVVPPVETLMLVTNGFTQAQLTKFVGRFKDTIRSIELCDIHIDEDGSWASFLGWLQENIPNLERFEFQALQHGRWPNPKTVCFESIFKDPELVFKDNPRTQNPYVELAGGRLELDTYRATRGNGPVCNVAFKGSNAGAREALRLLALAAVPRALREGLTRCMPRIRVW</sequence>
<evidence type="ECO:0000313" key="2">
    <source>
        <dbReference type="Proteomes" id="UP000053958"/>
    </source>
</evidence>
<protein>
    <recommendedName>
        <fullName evidence="3">F-box domain protein</fullName>
    </recommendedName>
</protein>
<name>A0A0F4Z0D7_RASE3</name>
<organism evidence="1 2">
    <name type="scientific">Rasamsonia emersonii (strain ATCC 16479 / CBS 393.64 / IMI 116815)</name>
    <dbReference type="NCBI Taxonomy" id="1408163"/>
    <lineage>
        <taxon>Eukaryota</taxon>
        <taxon>Fungi</taxon>
        <taxon>Dikarya</taxon>
        <taxon>Ascomycota</taxon>
        <taxon>Pezizomycotina</taxon>
        <taxon>Eurotiomycetes</taxon>
        <taxon>Eurotiomycetidae</taxon>
        <taxon>Eurotiales</taxon>
        <taxon>Trichocomaceae</taxon>
        <taxon>Rasamsonia</taxon>
    </lineage>
</organism>
<evidence type="ECO:0008006" key="3">
    <source>
        <dbReference type="Google" id="ProtNLM"/>
    </source>
</evidence>
<gene>
    <name evidence="1" type="ORF">T310_2638</name>
</gene>
<dbReference type="RefSeq" id="XP_013329940.1">
    <property type="nucleotide sequence ID" value="XM_013474486.1"/>
</dbReference>
<reference evidence="1 2" key="1">
    <citation type="submission" date="2015-04" db="EMBL/GenBank/DDBJ databases">
        <authorList>
            <person name="Heijne W.H."/>
            <person name="Fedorova N.D."/>
            <person name="Nierman W.C."/>
            <person name="Vollebregt A.W."/>
            <person name="Zhao Z."/>
            <person name="Wu L."/>
            <person name="Kumar M."/>
            <person name="Stam H."/>
            <person name="van den Berg M.A."/>
            <person name="Pel H.J."/>
        </authorList>
    </citation>
    <scope>NUCLEOTIDE SEQUENCE [LARGE SCALE GENOMIC DNA]</scope>
    <source>
        <strain evidence="1 2">CBS 393.64</strain>
    </source>
</reference>
<keyword evidence="2" id="KW-1185">Reference proteome</keyword>
<dbReference type="EMBL" id="LASV01000104">
    <property type="protein sequence ID" value="KKA23328.1"/>
    <property type="molecule type" value="Genomic_DNA"/>
</dbReference>
<dbReference type="OrthoDB" id="5279008at2759"/>